<evidence type="ECO:0000313" key="2">
    <source>
        <dbReference type="EMBL" id="MFD2565803.1"/>
    </source>
</evidence>
<dbReference type="RefSeq" id="WP_379664529.1">
    <property type="nucleotide sequence ID" value="NZ_JBHULH010000001.1"/>
</dbReference>
<name>A0ABW5LLS4_9FLAO</name>
<proteinExistence type="predicted"/>
<dbReference type="Proteomes" id="UP001597508">
    <property type="component" value="Unassembled WGS sequence"/>
</dbReference>
<accession>A0ABW5LLS4</accession>
<keyword evidence="1" id="KW-0472">Membrane</keyword>
<evidence type="ECO:0000313" key="3">
    <source>
        <dbReference type="Proteomes" id="UP001597508"/>
    </source>
</evidence>
<reference evidence="3" key="1">
    <citation type="journal article" date="2019" name="Int. J. Syst. Evol. Microbiol.">
        <title>The Global Catalogue of Microorganisms (GCM) 10K type strain sequencing project: providing services to taxonomists for standard genome sequencing and annotation.</title>
        <authorList>
            <consortium name="The Broad Institute Genomics Platform"/>
            <consortium name="The Broad Institute Genome Sequencing Center for Infectious Disease"/>
            <person name="Wu L."/>
            <person name="Ma J."/>
        </authorList>
    </citation>
    <scope>NUCLEOTIDE SEQUENCE [LARGE SCALE GENOMIC DNA]</scope>
    <source>
        <strain evidence="3">KCTC 52127</strain>
    </source>
</reference>
<sequence>MKIKIAVLFIITFCQYSFSQDIEWSTYDFDSIVYLDMPNEVYEMDTIINNQKLYQIFSKNDSVEFVAQKILLGKMSSNGEVIRPPDDIKSLNKLYSDLIWVFTEPYEQYFGSSKEIIKNDLKGFKLTFKNDNEKIVIEVDLFIVNKSFYTFSYSNLNGLNEADRDLFFNSINFDSKQELKQYHKSPSVFNKYTALTLVTLLLLSFFFSLIKRRA</sequence>
<keyword evidence="3" id="KW-1185">Reference proteome</keyword>
<keyword evidence="1" id="KW-0812">Transmembrane</keyword>
<feature type="transmembrane region" description="Helical" evidence="1">
    <location>
        <begin position="192"/>
        <end position="210"/>
    </location>
</feature>
<gene>
    <name evidence="2" type="ORF">ACFSRZ_00385</name>
</gene>
<protein>
    <submittedName>
        <fullName evidence="2">Uncharacterized protein</fullName>
    </submittedName>
</protein>
<keyword evidence="1" id="KW-1133">Transmembrane helix</keyword>
<comment type="caution">
    <text evidence="2">The sequence shown here is derived from an EMBL/GenBank/DDBJ whole genome shotgun (WGS) entry which is preliminary data.</text>
</comment>
<evidence type="ECO:0000256" key="1">
    <source>
        <dbReference type="SAM" id="Phobius"/>
    </source>
</evidence>
<dbReference type="EMBL" id="JBHULH010000001">
    <property type="protein sequence ID" value="MFD2565803.1"/>
    <property type="molecule type" value="Genomic_DNA"/>
</dbReference>
<organism evidence="2 3">
    <name type="scientific">Pseudotenacibaculum haliotis</name>
    <dbReference type="NCBI Taxonomy" id="1862138"/>
    <lineage>
        <taxon>Bacteria</taxon>
        <taxon>Pseudomonadati</taxon>
        <taxon>Bacteroidota</taxon>
        <taxon>Flavobacteriia</taxon>
        <taxon>Flavobacteriales</taxon>
        <taxon>Flavobacteriaceae</taxon>
        <taxon>Pseudotenacibaculum</taxon>
    </lineage>
</organism>